<evidence type="ECO:0000313" key="3">
    <source>
        <dbReference type="Proteomes" id="UP000028486"/>
    </source>
</evidence>
<dbReference type="PANTHER" id="PTHR35024">
    <property type="entry name" value="HYPOTHETICAL CYTOSOLIC PROTEIN"/>
    <property type="match status" value="1"/>
</dbReference>
<proteinExistence type="inferred from homology"/>
<dbReference type="AlphaFoldDB" id="A0A076FA99"/>
<dbReference type="HOGENOM" id="CLU_072799_3_0_7"/>
<accession>A0A076FA99</accession>
<reference evidence="3" key="1">
    <citation type="journal article" date="2014" name="Genome Announc.">
        <title>Complete Genome Sequence of Campylobacter iguaniorum Strain 1485ET, Isolated from a Bearded Dragon (Pogona vitticeps).</title>
        <authorList>
            <person name="Gilbert M.J."/>
            <person name="Miller W.G."/>
            <person name="Yee E."/>
            <person name="Kik M."/>
            <person name="Wagenaar J.A."/>
            <person name="Duim B."/>
        </authorList>
    </citation>
    <scope>NUCLEOTIDE SEQUENCE [LARGE SCALE GENOMIC DNA]</scope>
    <source>
        <strain evidence="3">1485E</strain>
    </source>
</reference>
<sequence>MAVFNKNIRSTNSQATIISSGVSIKGELSLNSMLYVEGSVEGVIVSDNTVVIGKNGSVKGIIKANKVVINGNFEGNIDSEFVEMLNGSLLIGDISTNNLSVENGAKFNGKSIIKDQNSIKSLENLEIIETEESSASKDL</sequence>
<dbReference type="PATRIC" id="fig|1244531.5.peg.786"/>
<evidence type="ECO:0000313" key="2">
    <source>
        <dbReference type="EMBL" id="AII14633.1"/>
    </source>
</evidence>
<evidence type="ECO:0000256" key="1">
    <source>
        <dbReference type="ARBA" id="ARBA00044755"/>
    </source>
</evidence>
<dbReference type="PANTHER" id="PTHR35024:SF4">
    <property type="entry name" value="POLYMER-FORMING CYTOSKELETAL PROTEIN"/>
    <property type="match status" value="1"/>
</dbReference>
<keyword evidence="3" id="KW-1185">Reference proteome</keyword>
<dbReference type="EMBL" id="CP009043">
    <property type="protein sequence ID" value="AII14633.1"/>
    <property type="molecule type" value="Genomic_DNA"/>
</dbReference>
<comment type="similarity">
    <text evidence="1">Belongs to the bactofilin family.</text>
</comment>
<dbReference type="Pfam" id="PF04519">
    <property type="entry name" value="Bactofilin"/>
    <property type="match status" value="1"/>
</dbReference>
<name>A0A076FA99_9BACT</name>
<dbReference type="OrthoDB" id="5327254at2"/>
<protein>
    <recommendedName>
        <fullName evidence="4">Bactofilin domain protein</fullName>
    </recommendedName>
</protein>
<evidence type="ECO:0008006" key="4">
    <source>
        <dbReference type="Google" id="ProtNLM"/>
    </source>
</evidence>
<dbReference type="KEGG" id="caj:CIG1485E_0788"/>
<organism evidence="2 3">
    <name type="scientific">Campylobacter iguaniorum</name>
    <dbReference type="NCBI Taxonomy" id="1244531"/>
    <lineage>
        <taxon>Bacteria</taxon>
        <taxon>Pseudomonadati</taxon>
        <taxon>Campylobacterota</taxon>
        <taxon>Epsilonproteobacteria</taxon>
        <taxon>Campylobacterales</taxon>
        <taxon>Campylobacteraceae</taxon>
        <taxon>Campylobacter</taxon>
    </lineage>
</organism>
<dbReference type="STRING" id="1244531.CIG2463D_0789"/>
<dbReference type="eggNOG" id="COG1664">
    <property type="taxonomic scope" value="Bacteria"/>
</dbReference>
<dbReference type="RefSeq" id="WP_038453955.1">
    <property type="nucleotide sequence ID" value="NZ_CP009043.1"/>
</dbReference>
<dbReference type="InterPro" id="IPR007607">
    <property type="entry name" value="BacA/B"/>
</dbReference>
<dbReference type="Proteomes" id="UP000028486">
    <property type="component" value="Chromosome"/>
</dbReference>
<gene>
    <name evidence="2" type="ORF">CIG1485E_0788</name>
</gene>